<keyword evidence="8" id="KW-1185">Reference proteome</keyword>
<accession>A0A5J6N0P5</accession>
<dbReference type="InterPro" id="IPR039424">
    <property type="entry name" value="SBP_5"/>
</dbReference>
<proteinExistence type="inferred from homology"/>
<dbReference type="OrthoDB" id="9803988at2"/>
<dbReference type="Pfam" id="PF00496">
    <property type="entry name" value="SBP_bac_5"/>
    <property type="match status" value="1"/>
</dbReference>
<evidence type="ECO:0000256" key="3">
    <source>
        <dbReference type="ARBA" id="ARBA00022448"/>
    </source>
</evidence>
<dbReference type="InterPro" id="IPR030678">
    <property type="entry name" value="Peptide/Ni-bd"/>
</dbReference>
<dbReference type="PIRSF" id="PIRSF002741">
    <property type="entry name" value="MppA"/>
    <property type="match status" value="1"/>
</dbReference>
<keyword evidence="3" id="KW-0813">Transport</keyword>
<sequence length="527" mass="57669">MSEIAYLQRQIMRGRLSRRAFLGRATALGLSAASASLLFAQAARAATPQKGGHLVYGLVGGASTDSLDPALDSSQVPYHFGRCWGDVLIETSPTDGTAVPWLAESFDSTADAQTWSIKLRKGVTFHNGKDMTSADVVATLLRHSDEKSKSGALGIMRDIAAIEADGQYAVTLKLKAPNADLPYLISDYHLIIQPEGGDPNAGIGTGAYMVDSVEHGVRYTGKKNPNYWNPDLGHVDSIEILVINDQTARMSALQSGQVHMVNRVDPKAAKLLAKAPGVEIVPTAGKGHYVFIMQCDKPPFDNLDLRLALKFAMNREEMLKQVLQGFGTVGNDFPINSAYALFPDDIPQRPYDPDKAAFHYKKSGHSGSVLLRTSDVAFPGAVDAATLFQQSAAKAGITVEVKREPGDGYWSNVWNVQPFCTSYWGGRPTQDTMYATAYLSTADWNETKWFRPDFDKLLMQARAELDDTKRKATYREMALMVHDEGGIIVPMFNDYIDGKSDKVQGYVQDKAGEFCNGYAALRCWLSA</sequence>
<dbReference type="Gene3D" id="3.90.76.10">
    <property type="entry name" value="Dipeptide-binding Protein, Domain 1"/>
    <property type="match status" value="1"/>
</dbReference>
<dbReference type="KEGG" id="hadh:FRZ61_25950"/>
<dbReference type="GO" id="GO:0030288">
    <property type="term" value="C:outer membrane-bounded periplasmic space"/>
    <property type="evidence" value="ECO:0007669"/>
    <property type="project" value="UniProtKB-ARBA"/>
</dbReference>
<dbReference type="InterPro" id="IPR000914">
    <property type="entry name" value="SBP_5_dom"/>
</dbReference>
<dbReference type="Gene3D" id="3.10.105.10">
    <property type="entry name" value="Dipeptide-binding Protein, Domain 3"/>
    <property type="match status" value="1"/>
</dbReference>
<dbReference type="GO" id="GO:0043190">
    <property type="term" value="C:ATP-binding cassette (ABC) transporter complex"/>
    <property type="evidence" value="ECO:0007669"/>
    <property type="project" value="InterPro"/>
</dbReference>
<dbReference type="RefSeq" id="WP_151118125.1">
    <property type="nucleotide sequence ID" value="NZ_CP042582.1"/>
</dbReference>
<feature type="signal peptide" evidence="5">
    <location>
        <begin position="1"/>
        <end position="45"/>
    </location>
</feature>
<evidence type="ECO:0000313" key="8">
    <source>
        <dbReference type="Proteomes" id="UP000325797"/>
    </source>
</evidence>
<protein>
    <submittedName>
        <fullName evidence="7">Peptide ABC transporter substrate-binding protein</fullName>
    </submittedName>
</protein>
<organism evidence="7 8">
    <name type="scientific">Hypericibacter adhaerens</name>
    <dbReference type="NCBI Taxonomy" id="2602016"/>
    <lineage>
        <taxon>Bacteria</taxon>
        <taxon>Pseudomonadati</taxon>
        <taxon>Pseudomonadota</taxon>
        <taxon>Alphaproteobacteria</taxon>
        <taxon>Rhodospirillales</taxon>
        <taxon>Dongiaceae</taxon>
        <taxon>Hypericibacter</taxon>
    </lineage>
</organism>
<evidence type="ECO:0000259" key="6">
    <source>
        <dbReference type="Pfam" id="PF00496"/>
    </source>
</evidence>
<dbReference type="Proteomes" id="UP000325797">
    <property type="component" value="Chromosome"/>
</dbReference>
<evidence type="ECO:0000256" key="4">
    <source>
        <dbReference type="ARBA" id="ARBA00022729"/>
    </source>
</evidence>
<name>A0A5J6N0P5_9PROT</name>
<dbReference type="PROSITE" id="PS51318">
    <property type="entry name" value="TAT"/>
    <property type="match status" value="1"/>
</dbReference>
<dbReference type="PANTHER" id="PTHR30290:SF10">
    <property type="entry name" value="PERIPLASMIC OLIGOPEPTIDE-BINDING PROTEIN-RELATED"/>
    <property type="match status" value="1"/>
</dbReference>
<dbReference type="InterPro" id="IPR006311">
    <property type="entry name" value="TAT_signal"/>
</dbReference>
<dbReference type="SUPFAM" id="SSF53850">
    <property type="entry name" value="Periplasmic binding protein-like II"/>
    <property type="match status" value="1"/>
</dbReference>
<evidence type="ECO:0000256" key="5">
    <source>
        <dbReference type="SAM" id="SignalP"/>
    </source>
</evidence>
<evidence type="ECO:0000313" key="7">
    <source>
        <dbReference type="EMBL" id="QEX22663.1"/>
    </source>
</evidence>
<dbReference type="Gene3D" id="3.40.190.10">
    <property type="entry name" value="Periplasmic binding protein-like II"/>
    <property type="match status" value="1"/>
</dbReference>
<dbReference type="CDD" id="cd08503">
    <property type="entry name" value="PBP2_NikA_DppA_OppA_like_17"/>
    <property type="match status" value="1"/>
</dbReference>
<gene>
    <name evidence="7" type="ORF">FRZ61_25950</name>
</gene>
<feature type="chain" id="PRO_5023840308" evidence="5">
    <location>
        <begin position="46"/>
        <end position="527"/>
    </location>
</feature>
<evidence type="ECO:0000256" key="2">
    <source>
        <dbReference type="ARBA" id="ARBA00005695"/>
    </source>
</evidence>
<dbReference type="AlphaFoldDB" id="A0A5J6N0P5"/>
<dbReference type="EMBL" id="CP042582">
    <property type="protein sequence ID" value="QEX22663.1"/>
    <property type="molecule type" value="Genomic_DNA"/>
</dbReference>
<reference evidence="7 8" key="1">
    <citation type="submission" date="2019-08" db="EMBL/GenBank/DDBJ databases">
        <title>Hyperibacter terrae gen. nov., sp. nov. and Hyperibacter viscosus sp. nov., two new members in the family Rhodospirillaceae isolated from the rhizosphere of Hypericum perforatum.</title>
        <authorList>
            <person name="Noviana Z."/>
        </authorList>
    </citation>
    <scope>NUCLEOTIDE SEQUENCE [LARGE SCALE GENOMIC DNA]</scope>
    <source>
        <strain evidence="7 8">R5959</strain>
    </source>
</reference>
<comment type="subcellular location">
    <subcellularLocation>
        <location evidence="1">Periplasm</location>
    </subcellularLocation>
</comment>
<dbReference type="GO" id="GO:1904680">
    <property type="term" value="F:peptide transmembrane transporter activity"/>
    <property type="evidence" value="ECO:0007669"/>
    <property type="project" value="TreeGrafter"/>
</dbReference>
<comment type="similarity">
    <text evidence="2">Belongs to the bacterial solute-binding protein 5 family.</text>
</comment>
<dbReference type="PANTHER" id="PTHR30290">
    <property type="entry name" value="PERIPLASMIC BINDING COMPONENT OF ABC TRANSPORTER"/>
    <property type="match status" value="1"/>
</dbReference>
<feature type="domain" description="Solute-binding protein family 5" evidence="6">
    <location>
        <begin position="98"/>
        <end position="445"/>
    </location>
</feature>
<evidence type="ECO:0000256" key="1">
    <source>
        <dbReference type="ARBA" id="ARBA00004418"/>
    </source>
</evidence>
<dbReference type="GO" id="GO:0015833">
    <property type="term" value="P:peptide transport"/>
    <property type="evidence" value="ECO:0007669"/>
    <property type="project" value="TreeGrafter"/>
</dbReference>
<keyword evidence="4 5" id="KW-0732">Signal</keyword>